<organism evidence="2 3">
    <name type="scientific">Hymenobacter tibetensis</name>
    <dbReference type="NCBI Taxonomy" id="497967"/>
    <lineage>
        <taxon>Bacteria</taxon>
        <taxon>Pseudomonadati</taxon>
        <taxon>Bacteroidota</taxon>
        <taxon>Cytophagia</taxon>
        <taxon>Cytophagales</taxon>
        <taxon>Hymenobacteraceae</taxon>
        <taxon>Hymenobacter</taxon>
    </lineage>
</organism>
<reference evidence="2 3" key="1">
    <citation type="submission" date="2022-03" db="EMBL/GenBank/DDBJ databases">
        <title>Hymenobactersp. isolated from the air.</title>
        <authorList>
            <person name="Won M."/>
            <person name="Kwon S.-W."/>
        </authorList>
    </citation>
    <scope>NUCLEOTIDE SEQUENCE [LARGE SCALE GENOMIC DNA]</scope>
    <source>
        <strain evidence="2 3">KACC 21982</strain>
    </source>
</reference>
<gene>
    <name evidence="2" type="ORF">MTX78_11940</name>
</gene>
<accession>A0ABY4CRI1</accession>
<feature type="domain" description="DUF6630" evidence="1">
    <location>
        <begin position="25"/>
        <end position="168"/>
    </location>
</feature>
<dbReference type="RefSeq" id="WP_243794139.1">
    <property type="nucleotide sequence ID" value="NZ_CP094669.1"/>
</dbReference>
<sequence length="171" mass="19804">MPNTHPTIELYKNIVDSIVTSAELRDEAMTKLKQAIEDPQSFYNADREFILSGRGLSYPEDVELTSKFVLIDMLIENNQMIEIDWKEAEEEIRLQLNEVLKAKNYGFQLSKNNLYEDNIDTYEILFSINDEELEPLGYAIEMLDIDSDSYVLTVIPLNIQEKANGLFENIK</sequence>
<keyword evidence="3" id="KW-1185">Reference proteome</keyword>
<evidence type="ECO:0000259" key="1">
    <source>
        <dbReference type="Pfam" id="PF20335"/>
    </source>
</evidence>
<protein>
    <recommendedName>
        <fullName evidence="1">DUF6630 domain-containing protein</fullName>
    </recommendedName>
</protein>
<dbReference type="EMBL" id="CP094669">
    <property type="protein sequence ID" value="UOG72838.1"/>
    <property type="molecule type" value="Genomic_DNA"/>
</dbReference>
<evidence type="ECO:0000313" key="3">
    <source>
        <dbReference type="Proteomes" id="UP000831113"/>
    </source>
</evidence>
<proteinExistence type="predicted"/>
<name>A0ABY4CRI1_9BACT</name>
<evidence type="ECO:0000313" key="2">
    <source>
        <dbReference type="EMBL" id="UOG72838.1"/>
    </source>
</evidence>
<dbReference type="Proteomes" id="UP000831113">
    <property type="component" value="Chromosome"/>
</dbReference>
<dbReference type="Pfam" id="PF20335">
    <property type="entry name" value="DUF6630"/>
    <property type="match status" value="1"/>
</dbReference>
<dbReference type="InterPro" id="IPR046582">
    <property type="entry name" value="DUF6630"/>
</dbReference>